<organism evidence="2 3">
    <name type="scientific">Duganella zoogloeoides</name>
    <dbReference type="NCBI Taxonomy" id="75659"/>
    <lineage>
        <taxon>Bacteria</taxon>
        <taxon>Pseudomonadati</taxon>
        <taxon>Pseudomonadota</taxon>
        <taxon>Betaproteobacteria</taxon>
        <taxon>Burkholderiales</taxon>
        <taxon>Oxalobacteraceae</taxon>
        <taxon>Telluria group</taxon>
        <taxon>Duganella</taxon>
    </lineage>
</organism>
<proteinExistence type="predicted"/>
<sequence length="158" mass="16938">MQALLRISIFLIVVSGLSPAAIAQPANAAATEFVLRQNVGSNLKTLGLATARKTQTFAILVSGMGMLGAERLVSKELDYHAPQFQGQWNDNLAKAYAQNFTSEELNSLASEGRNSRYFGKLSEKQAVVGDSMQRMSAPVLTAYVSAALNSALSRMPAK</sequence>
<evidence type="ECO:0000313" key="3">
    <source>
        <dbReference type="Proteomes" id="UP001326110"/>
    </source>
</evidence>
<dbReference type="EMBL" id="CP140152">
    <property type="protein sequence ID" value="WQH02640.1"/>
    <property type="molecule type" value="Genomic_DNA"/>
</dbReference>
<evidence type="ECO:0000256" key="1">
    <source>
        <dbReference type="SAM" id="SignalP"/>
    </source>
</evidence>
<evidence type="ECO:0008006" key="4">
    <source>
        <dbReference type="Google" id="ProtNLM"/>
    </source>
</evidence>
<feature type="chain" id="PRO_5046056132" description="DUF2059 domain-containing protein" evidence="1">
    <location>
        <begin position="24"/>
        <end position="158"/>
    </location>
</feature>
<keyword evidence="1" id="KW-0732">Signal</keyword>
<evidence type="ECO:0000313" key="2">
    <source>
        <dbReference type="EMBL" id="WQH02640.1"/>
    </source>
</evidence>
<reference evidence="2 3" key="1">
    <citation type="submission" date="2023-11" db="EMBL/GenBank/DDBJ databases">
        <title>MicrobeMod: A computational toolkit for identifying prokaryotic methylation and restriction-modification with nanopore sequencing.</title>
        <authorList>
            <person name="Crits-Christoph A."/>
            <person name="Kang S.C."/>
            <person name="Lee H."/>
            <person name="Ostrov N."/>
        </authorList>
    </citation>
    <scope>NUCLEOTIDE SEQUENCE [LARGE SCALE GENOMIC DNA]</scope>
    <source>
        <strain evidence="2 3">ATCC 25935</strain>
    </source>
</reference>
<accession>A0ABZ0XSB9</accession>
<dbReference type="GeneID" id="43161970"/>
<dbReference type="Proteomes" id="UP001326110">
    <property type="component" value="Chromosome"/>
</dbReference>
<feature type="signal peptide" evidence="1">
    <location>
        <begin position="1"/>
        <end position="23"/>
    </location>
</feature>
<name>A0ABZ0XSB9_9BURK</name>
<keyword evidence="3" id="KW-1185">Reference proteome</keyword>
<dbReference type="RefSeq" id="WP_019920065.1">
    <property type="nucleotide sequence ID" value="NZ_CP140152.1"/>
</dbReference>
<gene>
    <name evidence="2" type="ORF">SR858_16315</name>
</gene>
<protein>
    <recommendedName>
        <fullName evidence="4">DUF2059 domain-containing protein</fullName>
    </recommendedName>
</protein>